<dbReference type="Gene3D" id="2.160.20.10">
    <property type="entry name" value="Single-stranded right-handed beta-helix, Pectin lyase-like"/>
    <property type="match status" value="1"/>
</dbReference>
<keyword evidence="3" id="KW-0964">Secreted</keyword>
<evidence type="ECO:0000256" key="9">
    <source>
        <dbReference type="SAM" id="MobiDB-lite"/>
    </source>
</evidence>
<comment type="subcellular location">
    <subcellularLocation>
        <location evidence="2">Secreted</location>
    </subcellularLocation>
</comment>
<dbReference type="InterPro" id="IPR006626">
    <property type="entry name" value="PbH1"/>
</dbReference>
<sequence>MSQDGEDPEPKPETPEATPAKGYYLSREGDDTNPGTREKPWRSLEKLNGVDLEPGETVYLEGGATFPGTLILDLLDSGSKGKAVTITSYGTGPATIDGGAKEAVIIKSSFFRLKGVNARGAGRKEGNTSNGIELQKASDGTLEQVTVEGFQHTGLMLYSCHNVEAVKVVAKNNGFCGIYVTGEYIEKNGRWVFSDNDKEYSKNITLKDCLAENNPGDPSILDNHSGNGILVDMTKGALIDHCVATNNGWDMPRGGNGPVGIWTHSSDSVIIQHCISYRNKTSPNGLDGGGFDFDGGVTNSVIQYCLSYENEGAGYGLYQWSGAMDWNNNTVRYSISINDGAKGYAGLAIWNGTNDSKQFKNSKVYNNVIYSDVSPNVKFLTATNENFGFYNNIFIGKGEILAGSSYGDRFVGNTYWNIAGSSISFRGHRSLQEWANATGQEKLEGRLMGMNVDPMLTGPFTTTATDPYQLDNLTGYKLQASSHLINKGLHLQSLFKIDYAPHDFYGNKPLKGLAPEPGIHEVD</sequence>
<evidence type="ECO:0000256" key="8">
    <source>
        <dbReference type="ARBA" id="ARBA00038263"/>
    </source>
</evidence>
<dbReference type="GO" id="GO:0046872">
    <property type="term" value="F:metal ion binding"/>
    <property type="evidence" value="ECO:0007669"/>
    <property type="project" value="UniProtKB-KW"/>
</dbReference>
<dbReference type="AlphaFoldDB" id="A0A0P0CGZ9"/>
<keyword evidence="7" id="KW-0456">Lyase</keyword>
<dbReference type="GO" id="GO:0016837">
    <property type="term" value="F:carbon-oxygen lyase activity, acting on polysaccharides"/>
    <property type="evidence" value="ECO:0007669"/>
    <property type="project" value="TreeGrafter"/>
</dbReference>
<proteinExistence type="inferred from homology"/>
<dbReference type="KEGG" id="rti:DC20_05170"/>
<dbReference type="InterPro" id="IPR011050">
    <property type="entry name" value="Pectin_lyase_fold/virulence"/>
</dbReference>
<evidence type="ECO:0000256" key="5">
    <source>
        <dbReference type="ARBA" id="ARBA00022729"/>
    </source>
</evidence>
<keyword evidence="4" id="KW-0479">Metal-binding</keyword>
<dbReference type="PANTHER" id="PTHR40088">
    <property type="entry name" value="PECTATE LYASE (EUROFUNG)"/>
    <property type="match status" value="1"/>
</dbReference>
<evidence type="ECO:0000256" key="6">
    <source>
        <dbReference type="ARBA" id="ARBA00022837"/>
    </source>
</evidence>
<reference evidence="11 12" key="1">
    <citation type="submission" date="2015-08" db="EMBL/GenBank/DDBJ databases">
        <title>Complete genome sequence of Rufibacter tibetensis strain 1351t, a radiation-resistant bacterium from tibet plateau.</title>
        <authorList>
            <person name="Dai J."/>
        </authorList>
    </citation>
    <scope>NUCLEOTIDE SEQUENCE [LARGE SCALE GENOMIC DNA]</scope>
    <source>
        <strain evidence="11 12">1351</strain>
    </source>
</reference>
<evidence type="ECO:0000256" key="3">
    <source>
        <dbReference type="ARBA" id="ARBA00022525"/>
    </source>
</evidence>
<evidence type="ECO:0000256" key="4">
    <source>
        <dbReference type="ARBA" id="ARBA00022723"/>
    </source>
</evidence>
<evidence type="ECO:0000256" key="7">
    <source>
        <dbReference type="ARBA" id="ARBA00023239"/>
    </source>
</evidence>
<keyword evidence="6" id="KW-0106">Calcium</keyword>
<gene>
    <name evidence="11" type="ORF">DC20_05170</name>
</gene>
<keyword evidence="12" id="KW-1185">Reference proteome</keyword>
<name>A0A0P0CGZ9_9BACT</name>
<dbReference type="InterPro" id="IPR052052">
    <property type="entry name" value="Polysaccharide_Lyase_9"/>
</dbReference>
<dbReference type="STRING" id="512763.DC20_05170"/>
<dbReference type="InterPro" id="IPR039448">
    <property type="entry name" value="Beta_helix"/>
</dbReference>
<dbReference type="GO" id="GO:0005576">
    <property type="term" value="C:extracellular region"/>
    <property type="evidence" value="ECO:0007669"/>
    <property type="project" value="UniProtKB-SubCell"/>
</dbReference>
<dbReference type="PANTHER" id="PTHR40088:SF1">
    <property type="entry name" value="PECTATE LYASE PEL9"/>
    <property type="match status" value="1"/>
</dbReference>
<dbReference type="Proteomes" id="UP000061382">
    <property type="component" value="Chromosome"/>
</dbReference>
<feature type="domain" description="Right handed beta helix" evidence="10">
    <location>
        <begin position="130"/>
        <end position="331"/>
    </location>
</feature>
<dbReference type="Pfam" id="PF13229">
    <property type="entry name" value="Beta_helix"/>
    <property type="match status" value="1"/>
</dbReference>
<protein>
    <recommendedName>
        <fullName evidence="10">Right handed beta helix domain-containing protein</fullName>
    </recommendedName>
</protein>
<evidence type="ECO:0000259" key="10">
    <source>
        <dbReference type="Pfam" id="PF13229"/>
    </source>
</evidence>
<accession>A0A0P0CGZ9</accession>
<organism evidence="11 12">
    <name type="scientific">Rufibacter tibetensis</name>
    <dbReference type="NCBI Taxonomy" id="512763"/>
    <lineage>
        <taxon>Bacteria</taxon>
        <taxon>Pseudomonadati</taxon>
        <taxon>Bacteroidota</taxon>
        <taxon>Cytophagia</taxon>
        <taxon>Cytophagales</taxon>
        <taxon>Hymenobacteraceae</taxon>
        <taxon>Rufibacter</taxon>
    </lineage>
</organism>
<dbReference type="SMART" id="SM00710">
    <property type="entry name" value="PbH1"/>
    <property type="match status" value="7"/>
</dbReference>
<evidence type="ECO:0000256" key="2">
    <source>
        <dbReference type="ARBA" id="ARBA00004613"/>
    </source>
</evidence>
<dbReference type="PATRIC" id="fig|512763.3.peg.1144"/>
<feature type="region of interest" description="Disordered" evidence="9">
    <location>
        <begin position="1"/>
        <end position="48"/>
    </location>
</feature>
<feature type="compositionally biased region" description="Basic and acidic residues" evidence="9">
    <location>
        <begin position="36"/>
        <end position="45"/>
    </location>
</feature>
<comment type="cofactor">
    <cofactor evidence="1">
        <name>Ca(2+)</name>
        <dbReference type="ChEBI" id="CHEBI:29108"/>
    </cofactor>
</comment>
<evidence type="ECO:0000256" key="1">
    <source>
        <dbReference type="ARBA" id="ARBA00001913"/>
    </source>
</evidence>
<evidence type="ECO:0000313" key="11">
    <source>
        <dbReference type="EMBL" id="ALJ01227.1"/>
    </source>
</evidence>
<dbReference type="InterPro" id="IPR012334">
    <property type="entry name" value="Pectin_lyas_fold"/>
</dbReference>
<dbReference type="SUPFAM" id="SSF51126">
    <property type="entry name" value="Pectin lyase-like"/>
    <property type="match status" value="1"/>
</dbReference>
<dbReference type="EMBL" id="CP012643">
    <property type="protein sequence ID" value="ALJ01227.1"/>
    <property type="molecule type" value="Genomic_DNA"/>
</dbReference>
<evidence type="ECO:0000313" key="12">
    <source>
        <dbReference type="Proteomes" id="UP000061382"/>
    </source>
</evidence>
<comment type="similarity">
    <text evidence="8">Belongs to the polysaccharide lyase 9 family.</text>
</comment>
<keyword evidence="5" id="KW-0732">Signal</keyword>